<dbReference type="PaxDb" id="3218-PP1S120_130V6.1"/>
<dbReference type="RefSeq" id="XP_024387217.1">
    <property type="nucleotide sequence ID" value="XM_024531449.2"/>
</dbReference>
<evidence type="ECO:0000259" key="2">
    <source>
        <dbReference type="Pfam" id="PF25372"/>
    </source>
</evidence>
<name>A9SUK2_PHYPA</name>
<dbReference type="InterPro" id="IPR032675">
    <property type="entry name" value="LRR_dom_sf"/>
</dbReference>
<dbReference type="Gramene" id="Pp3c10_10620V3.1">
    <property type="protein sequence ID" value="Pp3c10_10620V3.1"/>
    <property type="gene ID" value="Pp3c10_10620"/>
</dbReference>
<dbReference type="GO" id="GO:1905761">
    <property type="term" value="F:SCF ubiquitin ligase complex binding"/>
    <property type="evidence" value="ECO:0000318"/>
    <property type="project" value="GO_Central"/>
</dbReference>
<dbReference type="Gene3D" id="3.80.10.10">
    <property type="entry name" value="Ribonuclease Inhibitor"/>
    <property type="match status" value="2"/>
</dbReference>
<reference evidence="3 5" key="1">
    <citation type="journal article" date="2008" name="Science">
        <title>The Physcomitrella genome reveals evolutionary insights into the conquest of land by plants.</title>
        <authorList>
            <person name="Rensing S."/>
            <person name="Lang D."/>
            <person name="Zimmer A."/>
            <person name="Terry A."/>
            <person name="Salamov A."/>
            <person name="Shapiro H."/>
            <person name="Nishiyama T."/>
            <person name="Perroud P.-F."/>
            <person name="Lindquist E."/>
            <person name="Kamisugi Y."/>
            <person name="Tanahashi T."/>
            <person name="Sakakibara K."/>
            <person name="Fujita T."/>
            <person name="Oishi K."/>
            <person name="Shin-I T."/>
            <person name="Kuroki Y."/>
            <person name="Toyoda A."/>
            <person name="Suzuki Y."/>
            <person name="Hashimoto A."/>
            <person name="Yamaguchi K."/>
            <person name="Sugano A."/>
            <person name="Kohara Y."/>
            <person name="Fujiyama A."/>
            <person name="Anterola A."/>
            <person name="Aoki S."/>
            <person name="Ashton N."/>
            <person name="Barbazuk W.B."/>
            <person name="Barker E."/>
            <person name="Bennetzen J."/>
            <person name="Bezanilla M."/>
            <person name="Blankenship R."/>
            <person name="Cho S.H."/>
            <person name="Dutcher S."/>
            <person name="Estelle M."/>
            <person name="Fawcett J.A."/>
            <person name="Gundlach H."/>
            <person name="Hanada K."/>
            <person name="Heyl A."/>
            <person name="Hicks K.A."/>
            <person name="Hugh J."/>
            <person name="Lohr M."/>
            <person name="Mayer K."/>
            <person name="Melkozernov A."/>
            <person name="Murata T."/>
            <person name="Nelson D."/>
            <person name="Pils B."/>
            <person name="Prigge M."/>
            <person name="Reiss B."/>
            <person name="Renner T."/>
            <person name="Rombauts S."/>
            <person name="Rushton P."/>
            <person name="Sanderfoot A."/>
            <person name="Schween G."/>
            <person name="Shiu S.-H."/>
            <person name="Stueber K."/>
            <person name="Theodoulou F.L."/>
            <person name="Tu H."/>
            <person name="Van de Peer Y."/>
            <person name="Verrier P.J."/>
            <person name="Waters E."/>
            <person name="Wood A."/>
            <person name="Yang L."/>
            <person name="Cove D."/>
            <person name="Cuming A."/>
            <person name="Hasebe M."/>
            <person name="Lucas S."/>
            <person name="Mishler D.B."/>
            <person name="Reski R."/>
            <person name="Grigoriev I."/>
            <person name="Quatrano R.S."/>
            <person name="Boore J.L."/>
        </authorList>
    </citation>
    <scope>NUCLEOTIDE SEQUENCE [LARGE SCALE GENOMIC DNA]</scope>
    <source>
        <strain evidence="4 5">cv. Gransden 2004</strain>
    </source>
</reference>
<dbReference type="RefSeq" id="XP_024387218.1">
    <property type="nucleotide sequence ID" value="XM_024531450.2"/>
</dbReference>
<dbReference type="RefSeq" id="XP_024387219.1">
    <property type="nucleotide sequence ID" value="XM_024531451.1"/>
</dbReference>
<reference evidence="4" key="3">
    <citation type="submission" date="2020-12" db="UniProtKB">
        <authorList>
            <consortium name="EnsemblPlants"/>
        </authorList>
    </citation>
    <scope>IDENTIFICATION</scope>
</reference>
<dbReference type="eggNOG" id="KOG1947">
    <property type="taxonomic scope" value="Eukaryota"/>
</dbReference>
<dbReference type="RefSeq" id="XP_024387216.1">
    <property type="nucleotide sequence ID" value="XM_024531448.2"/>
</dbReference>
<dbReference type="RefSeq" id="XP_024387213.1">
    <property type="nucleotide sequence ID" value="XM_024531445.2"/>
</dbReference>
<evidence type="ECO:0000256" key="1">
    <source>
        <dbReference type="SAM" id="MobiDB-lite"/>
    </source>
</evidence>
<dbReference type="EnsemblPlants" id="Pp3c10_10620V3.6">
    <property type="protein sequence ID" value="Pp3c10_10620V3.6"/>
    <property type="gene ID" value="Pp3c10_10620"/>
</dbReference>
<dbReference type="Gramene" id="Pp3c10_10620V3.7">
    <property type="protein sequence ID" value="Pp3c10_10620V3.7"/>
    <property type="gene ID" value="Pp3c10_10620"/>
</dbReference>
<evidence type="ECO:0000313" key="4">
    <source>
        <dbReference type="EnsemblPlants" id="Pp3c10_10620V3.1"/>
    </source>
</evidence>
<dbReference type="RefSeq" id="XP_024387215.1">
    <property type="nucleotide sequence ID" value="XM_024531447.2"/>
</dbReference>
<dbReference type="RefSeq" id="XP_024387214.1">
    <property type="nucleotide sequence ID" value="XM_024531446.2"/>
</dbReference>
<dbReference type="Gramene" id="Pp3c10_10620V3.2">
    <property type="protein sequence ID" value="Pp3c10_10620V3.2"/>
    <property type="gene ID" value="Pp3c10_10620"/>
</dbReference>
<dbReference type="EnsemblPlants" id="Pp3c10_10620V3.3">
    <property type="protein sequence ID" value="Pp3c10_10620V3.3"/>
    <property type="gene ID" value="Pp3c10_10620"/>
</dbReference>
<organism evidence="3">
    <name type="scientific">Physcomitrium patens</name>
    <name type="common">Spreading-leaved earth moss</name>
    <name type="synonym">Physcomitrella patens</name>
    <dbReference type="NCBI Taxonomy" id="3218"/>
    <lineage>
        <taxon>Eukaryota</taxon>
        <taxon>Viridiplantae</taxon>
        <taxon>Streptophyta</taxon>
        <taxon>Embryophyta</taxon>
        <taxon>Bryophyta</taxon>
        <taxon>Bryophytina</taxon>
        <taxon>Bryopsida</taxon>
        <taxon>Funariidae</taxon>
        <taxon>Funariales</taxon>
        <taxon>Funariaceae</taxon>
        <taxon>Physcomitrium</taxon>
    </lineage>
</organism>
<dbReference type="HOGENOM" id="CLU_549086_0_0_1"/>
<protein>
    <recommendedName>
        <fullName evidence="2">F-box/LRR-repeat protein 15-like leucin rich repeat domain-containing protein</fullName>
    </recommendedName>
</protein>
<accession>A9SUK2</accession>
<dbReference type="OMA" id="CCKITIS"/>
<dbReference type="Gramene" id="Pp3c10_10620V3.8">
    <property type="protein sequence ID" value="Pp3c10_10620V3.8"/>
    <property type="gene ID" value="Pp3c10_10620"/>
</dbReference>
<dbReference type="EnsemblPlants" id="Pp3c10_10620V3.2">
    <property type="protein sequence ID" value="Pp3c10_10620V3.2"/>
    <property type="gene ID" value="Pp3c10_10620"/>
</dbReference>
<dbReference type="AlphaFoldDB" id="A9SUK2"/>
<dbReference type="InterPro" id="IPR036047">
    <property type="entry name" value="F-box-like_dom_sf"/>
</dbReference>
<dbReference type="EnsemblPlants" id="Pp3c10_10620V3.1">
    <property type="protein sequence ID" value="Pp3c10_10620V3.1"/>
    <property type="gene ID" value="Pp3c10_10620"/>
</dbReference>
<feature type="region of interest" description="Disordered" evidence="1">
    <location>
        <begin position="1"/>
        <end position="23"/>
    </location>
</feature>
<evidence type="ECO:0000313" key="3">
    <source>
        <dbReference type="EMBL" id="PNR46583.1"/>
    </source>
</evidence>
<dbReference type="RefSeq" id="XP_073392999.1">
    <property type="nucleotide sequence ID" value="XM_073536898.1"/>
</dbReference>
<dbReference type="Gramene" id="Pp3c10_10620V3.3">
    <property type="protein sequence ID" value="Pp3c10_10620V3.3"/>
    <property type="gene ID" value="Pp3c10_10620"/>
</dbReference>
<dbReference type="SUPFAM" id="SSF52047">
    <property type="entry name" value="RNI-like"/>
    <property type="match status" value="2"/>
</dbReference>
<dbReference type="InterPro" id="IPR057207">
    <property type="entry name" value="FBXL15_LRR"/>
</dbReference>
<dbReference type="InterPro" id="IPR006553">
    <property type="entry name" value="Leu-rich_rpt_Cys-con_subtyp"/>
</dbReference>
<dbReference type="Pfam" id="PF25372">
    <property type="entry name" value="DUF7885"/>
    <property type="match status" value="1"/>
</dbReference>
<dbReference type="EMBL" id="ABEU02000010">
    <property type="protein sequence ID" value="PNR46583.1"/>
    <property type="molecule type" value="Genomic_DNA"/>
</dbReference>
<feature type="compositionally biased region" description="Basic residues" evidence="1">
    <location>
        <begin position="1"/>
        <end position="12"/>
    </location>
</feature>
<dbReference type="EnsemblPlants" id="Pp3c10_10620V3.5">
    <property type="protein sequence ID" value="Pp3c10_10620V3.5"/>
    <property type="gene ID" value="Pp3c10_10620"/>
</dbReference>
<dbReference type="Gramene" id="Pp3c10_10620V3.6">
    <property type="protein sequence ID" value="Pp3c10_10620V3.6"/>
    <property type="gene ID" value="Pp3c10_10620"/>
</dbReference>
<dbReference type="PANTHER" id="PTHR13318:SF190">
    <property type="entry name" value="PARTNER OF PAIRED, ISOFORM B"/>
    <property type="match status" value="1"/>
</dbReference>
<reference evidence="3 5" key="2">
    <citation type="journal article" date="2018" name="Plant J.">
        <title>The Physcomitrella patens chromosome-scale assembly reveals moss genome structure and evolution.</title>
        <authorList>
            <person name="Lang D."/>
            <person name="Ullrich K.K."/>
            <person name="Murat F."/>
            <person name="Fuchs J."/>
            <person name="Jenkins J."/>
            <person name="Haas F.B."/>
            <person name="Piednoel M."/>
            <person name="Gundlach H."/>
            <person name="Van Bel M."/>
            <person name="Meyberg R."/>
            <person name="Vives C."/>
            <person name="Morata J."/>
            <person name="Symeonidi A."/>
            <person name="Hiss M."/>
            <person name="Muchero W."/>
            <person name="Kamisugi Y."/>
            <person name="Saleh O."/>
            <person name="Blanc G."/>
            <person name="Decker E.L."/>
            <person name="van Gessel N."/>
            <person name="Grimwood J."/>
            <person name="Hayes R.D."/>
            <person name="Graham S.W."/>
            <person name="Gunter L.E."/>
            <person name="McDaniel S.F."/>
            <person name="Hoernstein S.N.W."/>
            <person name="Larsson A."/>
            <person name="Li F.W."/>
            <person name="Perroud P.F."/>
            <person name="Phillips J."/>
            <person name="Ranjan P."/>
            <person name="Rokshar D.S."/>
            <person name="Rothfels C.J."/>
            <person name="Schneider L."/>
            <person name="Shu S."/>
            <person name="Stevenson D.W."/>
            <person name="Thummler F."/>
            <person name="Tillich M."/>
            <person name="Villarreal Aguilar J.C."/>
            <person name="Widiez T."/>
            <person name="Wong G.K."/>
            <person name="Wymore A."/>
            <person name="Zhang Y."/>
            <person name="Zimmer A.D."/>
            <person name="Quatrano R.S."/>
            <person name="Mayer K.F.X."/>
            <person name="Goodstein D."/>
            <person name="Casacuberta J.M."/>
            <person name="Vandepoele K."/>
            <person name="Reski R."/>
            <person name="Cuming A.C."/>
            <person name="Tuskan G.A."/>
            <person name="Maumus F."/>
            <person name="Salse J."/>
            <person name="Schmutz J."/>
            <person name="Rensing S.A."/>
        </authorList>
    </citation>
    <scope>NUCLEOTIDE SEQUENCE [LARGE SCALE GENOMIC DNA]</scope>
    <source>
        <strain evidence="4 5">cv. Gransden 2004</strain>
    </source>
</reference>
<dbReference type="GeneID" id="112287873"/>
<dbReference type="PANTHER" id="PTHR13318">
    <property type="entry name" value="PARTNER OF PAIRED, ISOFORM B-RELATED"/>
    <property type="match status" value="1"/>
</dbReference>
<dbReference type="SUPFAM" id="SSF81383">
    <property type="entry name" value="F-box domain"/>
    <property type="match status" value="1"/>
</dbReference>
<dbReference type="EnsemblPlants" id="Pp3c10_10620V3.8">
    <property type="protein sequence ID" value="Pp3c10_10620V3.8"/>
    <property type="gene ID" value="Pp3c10_10620"/>
</dbReference>
<gene>
    <name evidence="4" type="primary">LOC112287873</name>
    <name evidence="3" type="ORF">PHYPA_013702</name>
</gene>
<dbReference type="Proteomes" id="UP000006727">
    <property type="component" value="Chromosome 10"/>
</dbReference>
<sequence length="583" mass="64696">MSTLRPKKRRKGRNELGVMAGPKGEEIGEDTAITNSLGDDTLLNILQRIQSRVLLSVVSLVCRRWRRLCQENLVHDLTPPLFSVRDKPWGSVTDLQLMELAKKHASTIESIELRGLKQLTGDDIQGMFSKLTRLQHLTIASDPPLISSNLQNLVHHLPGNLVTLDLHTTGCSTAVHSTPSSRTLPPSITDDFVGTVCQRCPKLERLILDADSLISETCFDKLLHTWSSLTLLHISSPALGWSSVLHLFQSCQCLQDLSLCSSNLAVPPKIAADKAGYSIGVEVAEMYSKQTLSALMPPSLVSIRLYLSLHASVHWDLLPAQDLMKYKGHQIRHLHAQTSFQGSWYYISEWCINLKSLDLSHGHQHNYKLSEREEIVLCRLVKHLEQLEQLALPAANDRILTEIGRHCSKLVRLFFQGWRMRRAGPLSKQLGVTDWGVIALAEGCPELRVLSLGGCCKITISSIRALVFHCTKIEVLELNGCTALTDNAIVLLFQRLGSSLLFLDLLACSKLTSGVMQSVLQHVQAHGTSLRVLTIPNSVKGQSASKSAISQLNKVAPTLSIRGNNNGLHWDGFYHCPPWSYRS</sequence>
<dbReference type="Gramene" id="Pp3c10_10620V3.5">
    <property type="protein sequence ID" value="Pp3c10_10620V3.5"/>
    <property type="gene ID" value="Pp3c10_10620"/>
</dbReference>
<dbReference type="EnsemblPlants" id="Pp3c10_10620V3.7">
    <property type="protein sequence ID" value="Pp3c10_10620V3.7"/>
    <property type="gene ID" value="Pp3c10_10620"/>
</dbReference>
<dbReference type="SMART" id="SM00367">
    <property type="entry name" value="LRR_CC"/>
    <property type="match status" value="2"/>
</dbReference>
<feature type="domain" description="F-box/LRR-repeat protein 15-like leucin rich repeat" evidence="2">
    <location>
        <begin position="406"/>
        <end position="555"/>
    </location>
</feature>
<evidence type="ECO:0000313" key="5">
    <source>
        <dbReference type="Proteomes" id="UP000006727"/>
    </source>
</evidence>
<dbReference type="Gene3D" id="1.20.1280.50">
    <property type="match status" value="1"/>
</dbReference>
<proteinExistence type="predicted"/>
<dbReference type="KEGG" id="ppp:112287873"/>
<dbReference type="OrthoDB" id="550575at2759"/>
<keyword evidence="5" id="KW-1185">Reference proteome</keyword>